<dbReference type="Proteomes" id="UP000012019">
    <property type="component" value="Unassembled WGS sequence"/>
</dbReference>
<dbReference type="PROSITE" id="PS51671">
    <property type="entry name" value="ACT"/>
    <property type="match status" value="1"/>
</dbReference>
<dbReference type="InterPro" id="IPR008242">
    <property type="entry name" value="Chor_mutase/pphenate_deHydtase"/>
</dbReference>
<dbReference type="SUPFAM" id="SSF48600">
    <property type="entry name" value="Chorismate mutase II"/>
    <property type="match status" value="1"/>
</dbReference>
<evidence type="ECO:0000256" key="15">
    <source>
        <dbReference type="ARBA" id="ARBA00023268"/>
    </source>
</evidence>
<keyword evidence="20" id="KW-0175">Coiled coil</keyword>
<dbReference type="Pfam" id="PF00800">
    <property type="entry name" value="PDT"/>
    <property type="match status" value="1"/>
</dbReference>
<dbReference type="EC" id="5.4.99.5" evidence="6"/>
<dbReference type="Gene3D" id="3.30.70.260">
    <property type="match status" value="1"/>
</dbReference>
<dbReference type="InterPro" id="IPR001086">
    <property type="entry name" value="Preph_deHydtase"/>
</dbReference>
<dbReference type="PROSITE" id="PS00857">
    <property type="entry name" value="PREPHENATE_DEHYDR_1"/>
    <property type="match status" value="1"/>
</dbReference>
<keyword evidence="9" id="KW-0963">Cytoplasm</keyword>
<evidence type="ECO:0000259" key="23">
    <source>
        <dbReference type="PROSITE" id="PS51671"/>
    </source>
</evidence>
<keyword evidence="25" id="KW-1185">Reference proteome</keyword>
<evidence type="ECO:0000256" key="14">
    <source>
        <dbReference type="ARBA" id="ARBA00023239"/>
    </source>
</evidence>
<dbReference type="InterPro" id="IPR010957">
    <property type="entry name" value="G/b/e-P-prot_chorismate_mutase"/>
</dbReference>
<dbReference type="eggNOG" id="COG1605">
    <property type="taxonomic scope" value="Bacteria"/>
</dbReference>
<dbReference type="PATRIC" id="fig|1286106.3.peg.1815"/>
<dbReference type="InterPro" id="IPR002912">
    <property type="entry name" value="ACT_dom"/>
</dbReference>
<dbReference type="InterPro" id="IPR002701">
    <property type="entry name" value="CM_II_prokaryot"/>
</dbReference>
<dbReference type="SMART" id="SM00830">
    <property type="entry name" value="CM_2"/>
    <property type="match status" value="1"/>
</dbReference>
<dbReference type="PROSITE" id="PS00858">
    <property type="entry name" value="PREPHENATE_DEHYDR_2"/>
    <property type="match status" value="1"/>
</dbReference>
<evidence type="ECO:0000256" key="8">
    <source>
        <dbReference type="ARBA" id="ARBA00014401"/>
    </source>
</evidence>
<dbReference type="AlphaFoldDB" id="M7PQG9"/>
<dbReference type="SUPFAM" id="SSF53850">
    <property type="entry name" value="Periplasmic binding protein-like II"/>
    <property type="match status" value="1"/>
</dbReference>
<evidence type="ECO:0000256" key="17">
    <source>
        <dbReference type="ARBA" id="ARBA00031520"/>
    </source>
</evidence>
<dbReference type="eggNOG" id="COG0077">
    <property type="taxonomic scope" value="Bacteria"/>
</dbReference>
<dbReference type="NCBIfam" id="NF008865">
    <property type="entry name" value="PRK11898.1"/>
    <property type="match status" value="1"/>
</dbReference>
<dbReference type="Gene3D" id="1.20.59.10">
    <property type="entry name" value="Chorismate mutase"/>
    <property type="match status" value="1"/>
</dbReference>
<dbReference type="FunFam" id="3.30.70.260:FF:000012">
    <property type="entry name" value="Prephenate dehydratase"/>
    <property type="match status" value="1"/>
</dbReference>
<dbReference type="STRING" id="1286106.MPL1_09040"/>
<dbReference type="CDD" id="cd13630">
    <property type="entry name" value="PBP2_PDT_1"/>
    <property type="match status" value="1"/>
</dbReference>
<comment type="subcellular location">
    <subcellularLocation>
        <location evidence="3">Cytoplasm</location>
    </subcellularLocation>
</comment>
<evidence type="ECO:0000256" key="20">
    <source>
        <dbReference type="SAM" id="Coils"/>
    </source>
</evidence>
<dbReference type="Gene3D" id="3.40.190.10">
    <property type="entry name" value="Periplasmic binding protein-like II"/>
    <property type="match status" value="2"/>
</dbReference>
<proteinExistence type="predicted"/>
<dbReference type="GO" id="GO:0005737">
    <property type="term" value="C:cytoplasm"/>
    <property type="evidence" value="ECO:0007669"/>
    <property type="project" value="UniProtKB-SubCell"/>
</dbReference>
<evidence type="ECO:0000256" key="12">
    <source>
        <dbReference type="ARBA" id="ARBA00023222"/>
    </source>
</evidence>
<evidence type="ECO:0000256" key="10">
    <source>
        <dbReference type="ARBA" id="ARBA00022605"/>
    </source>
</evidence>
<dbReference type="InterPro" id="IPR018528">
    <property type="entry name" value="Preph_deHydtase_CS"/>
</dbReference>
<comment type="catalytic activity">
    <reaction evidence="18">
        <text>prephenate + H(+) = 3-phenylpyruvate + CO2 + H2O</text>
        <dbReference type="Rhea" id="RHEA:21648"/>
        <dbReference type="ChEBI" id="CHEBI:15377"/>
        <dbReference type="ChEBI" id="CHEBI:15378"/>
        <dbReference type="ChEBI" id="CHEBI:16526"/>
        <dbReference type="ChEBI" id="CHEBI:18005"/>
        <dbReference type="ChEBI" id="CHEBI:29934"/>
        <dbReference type="EC" id="4.2.1.51"/>
    </reaction>
</comment>
<evidence type="ECO:0000256" key="6">
    <source>
        <dbReference type="ARBA" id="ARBA00012404"/>
    </source>
</evidence>
<comment type="pathway">
    <text evidence="4">Amino-acid biosynthesis; L-phenylalanine biosynthesis; phenylpyruvate from prephenate: step 1/1.</text>
</comment>
<dbReference type="PANTHER" id="PTHR21022">
    <property type="entry name" value="PREPHENATE DEHYDRATASE P PROTEIN"/>
    <property type="match status" value="1"/>
</dbReference>
<dbReference type="EC" id="4.2.1.51" evidence="7"/>
<dbReference type="FunFam" id="3.40.190.10:FF:000034">
    <property type="entry name" value="Chorismate mutase/prephenate dehydratase"/>
    <property type="match status" value="1"/>
</dbReference>
<dbReference type="FunFam" id="3.40.190.10:FF:000029">
    <property type="entry name" value="Chorismate mutase/Prephenate dehydratase"/>
    <property type="match status" value="1"/>
</dbReference>
<dbReference type="Pfam" id="PF01842">
    <property type="entry name" value="ACT"/>
    <property type="match status" value="1"/>
</dbReference>
<comment type="function">
    <text evidence="2">Catalyzes the Claisen rearrangement of chorismate to prephenate and the decarboxylation/dehydration of prephenate to phenylpyruvate.</text>
</comment>
<dbReference type="InterPro" id="IPR036263">
    <property type="entry name" value="Chorismate_II_sf"/>
</dbReference>
<keyword evidence="13" id="KW-0413">Isomerase</keyword>
<keyword evidence="10" id="KW-0028">Amino-acid biosynthesis</keyword>
<dbReference type="InterPro" id="IPR045865">
    <property type="entry name" value="ACT-like_dom_sf"/>
</dbReference>
<feature type="domain" description="ACT" evidence="23">
    <location>
        <begin position="295"/>
        <end position="372"/>
    </location>
</feature>
<feature type="domain" description="Prephenate dehydratase" evidence="22">
    <location>
        <begin position="107"/>
        <end position="283"/>
    </location>
</feature>
<dbReference type="PROSITE" id="PS51168">
    <property type="entry name" value="CHORISMATE_MUT_2"/>
    <property type="match status" value="1"/>
</dbReference>
<evidence type="ECO:0000256" key="3">
    <source>
        <dbReference type="ARBA" id="ARBA00004496"/>
    </source>
</evidence>
<evidence type="ECO:0000313" key="25">
    <source>
        <dbReference type="Proteomes" id="UP000012019"/>
    </source>
</evidence>
<dbReference type="SUPFAM" id="SSF55021">
    <property type="entry name" value="ACT-like"/>
    <property type="match status" value="1"/>
</dbReference>
<comment type="caution">
    <text evidence="24">The sequence shown here is derived from an EMBL/GenBank/DDBJ whole genome shotgun (WGS) entry which is preliminary data.</text>
</comment>
<evidence type="ECO:0000256" key="11">
    <source>
        <dbReference type="ARBA" id="ARBA00023141"/>
    </source>
</evidence>
<dbReference type="GO" id="GO:0004106">
    <property type="term" value="F:chorismate mutase activity"/>
    <property type="evidence" value="ECO:0007669"/>
    <property type="project" value="UniProtKB-EC"/>
</dbReference>
<dbReference type="GO" id="GO:0046417">
    <property type="term" value="P:chorismate metabolic process"/>
    <property type="evidence" value="ECO:0007669"/>
    <property type="project" value="InterPro"/>
</dbReference>
<name>M7PQG9_9GAMM</name>
<evidence type="ECO:0000256" key="18">
    <source>
        <dbReference type="ARBA" id="ARBA00047848"/>
    </source>
</evidence>
<keyword evidence="15" id="KW-0511">Multifunctional enzyme</keyword>
<dbReference type="GO" id="GO:0009094">
    <property type="term" value="P:L-phenylalanine biosynthetic process"/>
    <property type="evidence" value="ECO:0007669"/>
    <property type="project" value="UniProtKB-UniPathway"/>
</dbReference>
<evidence type="ECO:0000256" key="19">
    <source>
        <dbReference type="PIRSR" id="PIRSR001500-2"/>
    </source>
</evidence>
<evidence type="ECO:0000259" key="21">
    <source>
        <dbReference type="PROSITE" id="PS51168"/>
    </source>
</evidence>
<dbReference type="CDD" id="cd04905">
    <property type="entry name" value="ACT_CM-PDT"/>
    <property type="match status" value="1"/>
</dbReference>
<dbReference type="InterPro" id="IPR036979">
    <property type="entry name" value="CM_dom_sf"/>
</dbReference>
<evidence type="ECO:0000256" key="7">
    <source>
        <dbReference type="ARBA" id="ARBA00013147"/>
    </source>
</evidence>
<dbReference type="EMBL" id="APHR01000046">
    <property type="protein sequence ID" value="EMR12694.1"/>
    <property type="molecule type" value="Genomic_DNA"/>
</dbReference>
<feature type="domain" description="Chorismate mutase" evidence="21">
    <location>
        <begin position="15"/>
        <end position="107"/>
    </location>
</feature>
<evidence type="ECO:0000259" key="22">
    <source>
        <dbReference type="PROSITE" id="PS51171"/>
    </source>
</evidence>
<keyword evidence="12" id="KW-0584">Phenylalanine biosynthesis</keyword>
<evidence type="ECO:0000256" key="4">
    <source>
        <dbReference type="ARBA" id="ARBA00004741"/>
    </source>
</evidence>
<keyword evidence="11" id="KW-0057">Aromatic amino acid biosynthesis</keyword>
<evidence type="ECO:0000256" key="5">
    <source>
        <dbReference type="ARBA" id="ARBA00004817"/>
    </source>
</evidence>
<comment type="catalytic activity">
    <reaction evidence="1">
        <text>chorismate = prephenate</text>
        <dbReference type="Rhea" id="RHEA:13897"/>
        <dbReference type="ChEBI" id="CHEBI:29748"/>
        <dbReference type="ChEBI" id="CHEBI:29934"/>
        <dbReference type="EC" id="5.4.99.5"/>
    </reaction>
</comment>
<dbReference type="PIRSF" id="PIRSF001500">
    <property type="entry name" value="Chor_mut_pdt_Ppr"/>
    <property type="match status" value="1"/>
</dbReference>
<dbReference type="UniPathway" id="UPA00121">
    <property type="reaction ID" value="UER00345"/>
</dbReference>
<dbReference type="FunFam" id="1.20.59.10:FF:000004">
    <property type="entry name" value="Prephenate dehydratase"/>
    <property type="match status" value="1"/>
</dbReference>
<dbReference type="GO" id="GO:0004664">
    <property type="term" value="F:prephenate dehydratase activity"/>
    <property type="evidence" value="ECO:0007669"/>
    <property type="project" value="UniProtKB-EC"/>
</dbReference>
<organism evidence="24 25">
    <name type="scientific">Methylophaga lonarensis MPL</name>
    <dbReference type="NCBI Taxonomy" id="1286106"/>
    <lineage>
        <taxon>Bacteria</taxon>
        <taxon>Pseudomonadati</taxon>
        <taxon>Pseudomonadota</taxon>
        <taxon>Gammaproteobacteria</taxon>
        <taxon>Thiotrichales</taxon>
        <taxon>Piscirickettsiaceae</taxon>
        <taxon>Methylophaga</taxon>
    </lineage>
</organism>
<dbReference type="PANTHER" id="PTHR21022:SF19">
    <property type="entry name" value="PREPHENATE DEHYDRATASE-RELATED"/>
    <property type="match status" value="1"/>
</dbReference>
<comment type="pathway">
    <text evidence="5">Metabolic intermediate biosynthesis; prephenate biosynthesis; prephenate from chorismate: step 1/1.</text>
</comment>
<feature type="coiled-coil region" evidence="20">
    <location>
        <begin position="21"/>
        <end position="55"/>
    </location>
</feature>
<evidence type="ECO:0000256" key="13">
    <source>
        <dbReference type="ARBA" id="ARBA00023235"/>
    </source>
</evidence>
<keyword evidence="14" id="KW-0456">Lyase</keyword>
<dbReference type="PROSITE" id="PS51171">
    <property type="entry name" value="PREPHENATE_DEHYDR_3"/>
    <property type="match status" value="1"/>
</dbReference>
<evidence type="ECO:0000256" key="16">
    <source>
        <dbReference type="ARBA" id="ARBA00031175"/>
    </source>
</evidence>
<gene>
    <name evidence="24" type="ORF">MPL1_09040</name>
</gene>
<dbReference type="Pfam" id="PF01817">
    <property type="entry name" value="CM_2"/>
    <property type="match status" value="1"/>
</dbReference>
<evidence type="ECO:0000256" key="1">
    <source>
        <dbReference type="ARBA" id="ARBA00000824"/>
    </source>
</evidence>
<evidence type="ECO:0000313" key="24">
    <source>
        <dbReference type="EMBL" id="EMR12694.1"/>
    </source>
</evidence>
<dbReference type="NCBIfam" id="TIGR01807">
    <property type="entry name" value="CM_P2"/>
    <property type="match status" value="1"/>
</dbReference>
<protein>
    <recommendedName>
        <fullName evidence="8">Bifunctional chorismate mutase/prephenate dehydratase</fullName>
        <ecNumber evidence="7">4.2.1.51</ecNumber>
        <ecNumber evidence="6">5.4.99.5</ecNumber>
    </recommendedName>
    <alternativeName>
        <fullName evidence="17">Chorismate mutase-prephenate dehydratase</fullName>
    </alternativeName>
    <alternativeName>
        <fullName evidence="16">p-protein</fullName>
    </alternativeName>
</protein>
<reference evidence="24 25" key="1">
    <citation type="journal article" date="2013" name="Genome Announc.">
        <title>Draft Genome Sequence of Methylophaga lonarensis MPLT, a Haloalkaliphilic (Non-Methane-Utilizing) Methylotroph.</title>
        <authorList>
            <person name="Shetty S.A."/>
            <person name="Marathe N.P."/>
            <person name="Munot H."/>
            <person name="Antony C.P."/>
            <person name="Dhotre D.P."/>
            <person name="Murrell J.C."/>
            <person name="Shouche Y.S."/>
        </authorList>
    </citation>
    <scope>NUCLEOTIDE SEQUENCE [LARGE SCALE GENOMIC DNA]</scope>
    <source>
        <strain evidence="24 25">MPL</strain>
    </source>
</reference>
<evidence type="ECO:0000256" key="2">
    <source>
        <dbReference type="ARBA" id="ARBA00002364"/>
    </source>
</evidence>
<sequence>MHLWLSLNVSTVEHMSEQKALQHIRQQIDEIDQQIQQLLNQRAEFAQKVAEVKIASGEQVDFYRPEREAMILRKVMERNTGPLPDAEVGRIFREIMSACLAAEKPLQVAYLGPEGSFTQAAALKHFGGSVQLQPVSTIANVFRAVETEYARYGVVPVENSSEGMVSHTLDRFISSPLKINGEVTLRIHHYLLGKTSQLNQIKTVYAHPQALAQCRQWLGDQLPHAELVALDSNSEAARRVAEMGDDVAAIAASTAADIYGLEVIASNIEDEAGNTTRFLVIGTQDVGPSGEDKTALLVSTQNKPGALQSLLKPLADSGISMSRIESRPSRKGMWEYVFFIDIDGHSQSPAVAEALAKLQNEASVFRVLGSYPKAVL</sequence>
<dbReference type="UniPathway" id="UPA00120">
    <property type="reaction ID" value="UER00203"/>
</dbReference>
<feature type="site" description="Essential for prephenate dehydratase activity" evidence="19">
    <location>
        <position position="276"/>
    </location>
</feature>
<accession>M7PQG9</accession>
<evidence type="ECO:0000256" key="9">
    <source>
        <dbReference type="ARBA" id="ARBA00022490"/>
    </source>
</evidence>